<feature type="transmembrane region" description="Helical" evidence="4">
    <location>
        <begin position="184"/>
        <end position="206"/>
    </location>
</feature>
<dbReference type="SUPFAM" id="SSF57850">
    <property type="entry name" value="RING/U-box"/>
    <property type="match status" value="1"/>
</dbReference>
<evidence type="ECO:0000256" key="2">
    <source>
        <dbReference type="ARBA" id="ARBA00022771"/>
    </source>
</evidence>
<keyword evidence="4" id="KW-1133">Transmembrane helix</keyword>
<reference evidence="6" key="1">
    <citation type="submission" date="2018-10" db="EMBL/GenBank/DDBJ databases">
        <title>Hidden diversity of soil giant viruses.</title>
        <authorList>
            <person name="Schulz F."/>
            <person name="Alteio L."/>
            <person name="Goudeau D."/>
            <person name="Ryan E.M."/>
            <person name="Malmstrom R.R."/>
            <person name="Blanchard J."/>
            <person name="Woyke T."/>
        </authorList>
    </citation>
    <scope>NUCLEOTIDE SEQUENCE</scope>
    <source>
        <strain evidence="6">SYV1</strain>
    </source>
</reference>
<evidence type="ECO:0000256" key="1">
    <source>
        <dbReference type="ARBA" id="ARBA00022723"/>
    </source>
</evidence>
<dbReference type="PANTHER" id="PTHR46347">
    <property type="entry name" value="RING/FYVE/PHD ZINC FINGER SUPERFAMILY PROTEIN"/>
    <property type="match status" value="1"/>
</dbReference>
<name>A0A3G5AJ78_9VIRU</name>
<feature type="domain" description="RING-CH-type" evidence="5">
    <location>
        <begin position="58"/>
        <end position="122"/>
    </location>
</feature>
<dbReference type="GO" id="GO:0008270">
    <property type="term" value="F:zinc ion binding"/>
    <property type="evidence" value="ECO:0007669"/>
    <property type="project" value="UniProtKB-KW"/>
</dbReference>
<keyword evidence="4" id="KW-0812">Transmembrane</keyword>
<evidence type="ECO:0000256" key="3">
    <source>
        <dbReference type="ARBA" id="ARBA00022833"/>
    </source>
</evidence>
<dbReference type="EMBL" id="MK072544">
    <property type="protein sequence ID" value="AYV87226.1"/>
    <property type="molecule type" value="Genomic_DNA"/>
</dbReference>
<keyword evidence="1" id="KW-0479">Metal-binding</keyword>
<evidence type="ECO:0000256" key="4">
    <source>
        <dbReference type="SAM" id="Phobius"/>
    </source>
</evidence>
<evidence type="ECO:0000313" key="6">
    <source>
        <dbReference type="EMBL" id="AYV87226.1"/>
    </source>
</evidence>
<keyword evidence="2" id="KW-0863">Zinc-finger</keyword>
<keyword evidence="3" id="KW-0862">Zinc</keyword>
<proteinExistence type="predicted"/>
<dbReference type="SMART" id="SM00744">
    <property type="entry name" value="RINGv"/>
    <property type="match status" value="1"/>
</dbReference>
<dbReference type="PROSITE" id="PS51292">
    <property type="entry name" value="ZF_RING_CH"/>
    <property type="match status" value="1"/>
</dbReference>
<accession>A0A3G5AJ78</accession>
<dbReference type="Gene3D" id="3.30.40.10">
    <property type="entry name" value="Zinc/RING finger domain, C3HC4 (zinc finger)"/>
    <property type="match status" value="1"/>
</dbReference>
<feature type="transmembrane region" description="Helical" evidence="4">
    <location>
        <begin position="218"/>
        <end position="238"/>
    </location>
</feature>
<keyword evidence="4" id="KW-0472">Membrane</keyword>
<dbReference type="InterPro" id="IPR011016">
    <property type="entry name" value="Znf_RING-CH"/>
</dbReference>
<feature type="transmembrane region" description="Helical" evidence="4">
    <location>
        <begin position="142"/>
        <end position="164"/>
    </location>
</feature>
<sequence length="277" mass="32450">MNNKKDTSDMVASNDINNTVDQNMLERKDELIDQTEKNVVQIKIHHPSTIEHIHPNETIHLEEKICRYCLENENDELMTPCKCTGNSKYVHRACLDAWRVSASGSPEKAYTCEICKTRYRFLVTHQSYYTIKSKAIAKAMMLFTLLYMLFLIVNLFLILSLGGFTEYWDVDHVMEYTLNASSRITYALYGLIIYNFILSILYFVIYTPPLTIWLLFKIVKFCCLVQPSIHLLFLSFLYDELKRDYTEYVMDHTKKSLKILNYDSVSDPSLDLALFFQ</sequence>
<dbReference type="CDD" id="cd16495">
    <property type="entry name" value="RING_CH-C4HC3_MARCH"/>
    <property type="match status" value="1"/>
</dbReference>
<protein>
    <recommendedName>
        <fullName evidence="5">RING-CH-type domain-containing protein</fullName>
    </recommendedName>
</protein>
<dbReference type="PANTHER" id="PTHR46347:SF1">
    <property type="entry name" value="RING_FYVE_PHD ZINC FINGER SUPERFAMILY PROTEIN"/>
    <property type="match status" value="1"/>
</dbReference>
<organism evidence="6">
    <name type="scientific">Sylvanvirus sp</name>
    <dbReference type="NCBI Taxonomy" id="2487774"/>
    <lineage>
        <taxon>Viruses</taxon>
    </lineage>
</organism>
<gene>
    <name evidence="6" type="ORF">Sylvanvirus38_5</name>
</gene>
<evidence type="ECO:0000259" key="5">
    <source>
        <dbReference type="PROSITE" id="PS51292"/>
    </source>
</evidence>
<dbReference type="Pfam" id="PF12906">
    <property type="entry name" value="RINGv"/>
    <property type="match status" value="1"/>
</dbReference>
<dbReference type="InterPro" id="IPR013083">
    <property type="entry name" value="Znf_RING/FYVE/PHD"/>
</dbReference>